<dbReference type="InParanoid" id="A0A2K3D415"/>
<dbReference type="PaxDb" id="3055-EDP00751"/>
<dbReference type="OMA" id="AQEGAMS"/>
<dbReference type="GO" id="GO:0005634">
    <property type="term" value="C:nucleus"/>
    <property type="evidence" value="ECO:0000318"/>
    <property type="project" value="GO_Central"/>
</dbReference>
<evidence type="ECO:0000256" key="6">
    <source>
        <dbReference type="SAM" id="MobiDB-lite"/>
    </source>
</evidence>
<dbReference type="InterPro" id="IPR040122">
    <property type="entry name" value="Importin_beta"/>
</dbReference>
<keyword evidence="4" id="KW-0677">Repeat</keyword>
<keyword evidence="9" id="KW-1185">Reference proteome</keyword>
<dbReference type="FunCoup" id="A0A2K3D415">
    <property type="interactions" value="2334"/>
</dbReference>
<accession>A0A2K3D415</accession>
<dbReference type="KEGG" id="cre:CHLRE_12g520550v5"/>
<dbReference type="GeneID" id="5722588"/>
<dbReference type="GO" id="GO:0005737">
    <property type="term" value="C:cytoplasm"/>
    <property type="evidence" value="ECO:0000318"/>
    <property type="project" value="GO_Central"/>
</dbReference>
<dbReference type="OrthoDB" id="951172at2759"/>
<keyword evidence="3" id="KW-0963">Cytoplasm</keyword>
<dbReference type="RefSeq" id="XP_042918470.1">
    <property type="nucleotide sequence ID" value="XM_043068375.1"/>
</dbReference>
<name>A0A2K3D415_CHLRE</name>
<dbReference type="AlphaFoldDB" id="A0A2K3D415"/>
<dbReference type="GO" id="GO:0006606">
    <property type="term" value="P:protein import into nucleus"/>
    <property type="evidence" value="ECO:0000318"/>
    <property type="project" value="GO_Central"/>
</dbReference>
<organism evidence="8 9">
    <name type="scientific">Chlamydomonas reinhardtii</name>
    <name type="common">Chlamydomonas smithii</name>
    <dbReference type="NCBI Taxonomy" id="3055"/>
    <lineage>
        <taxon>Eukaryota</taxon>
        <taxon>Viridiplantae</taxon>
        <taxon>Chlorophyta</taxon>
        <taxon>core chlorophytes</taxon>
        <taxon>Chlorophyceae</taxon>
        <taxon>CS clade</taxon>
        <taxon>Chlamydomonadales</taxon>
        <taxon>Chlamydomonadaceae</taxon>
        <taxon>Chlamydomonas</taxon>
    </lineage>
</organism>
<dbReference type="Pfam" id="PF13513">
    <property type="entry name" value="HEAT_EZ"/>
    <property type="match status" value="1"/>
</dbReference>
<evidence type="ECO:0000256" key="4">
    <source>
        <dbReference type="ARBA" id="ARBA00022737"/>
    </source>
</evidence>
<dbReference type="PANTHER" id="PTHR10527">
    <property type="entry name" value="IMPORTIN BETA"/>
    <property type="match status" value="1"/>
</dbReference>
<dbReference type="Gramene" id="PNW75284">
    <property type="protein sequence ID" value="PNW75284"/>
    <property type="gene ID" value="CHLRE_12g520550v5"/>
</dbReference>
<dbReference type="GO" id="GO:0031267">
    <property type="term" value="F:small GTPase binding"/>
    <property type="evidence" value="ECO:0007669"/>
    <property type="project" value="InterPro"/>
</dbReference>
<feature type="region of interest" description="Disordered" evidence="6">
    <location>
        <begin position="348"/>
        <end position="371"/>
    </location>
</feature>
<proteinExistence type="predicted"/>
<dbReference type="Gene3D" id="1.25.10.10">
    <property type="entry name" value="Leucine-rich Repeat Variant"/>
    <property type="match status" value="1"/>
</dbReference>
<dbReference type="EMBL" id="CM008973">
    <property type="protein sequence ID" value="PNW75284.1"/>
    <property type="molecule type" value="Genomic_DNA"/>
</dbReference>
<evidence type="ECO:0000256" key="2">
    <source>
        <dbReference type="ARBA" id="ARBA00022448"/>
    </source>
</evidence>
<evidence type="ECO:0000313" key="8">
    <source>
        <dbReference type="EMBL" id="PNW75284.1"/>
    </source>
</evidence>
<gene>
    <name evidence="8" type="ORF">CHLRE_12g520550v5</name>
</gene>
<evidence type="ECO:0000313" key="9">
    <source>
        <dbReference type="Proteomes" id="UP000006906"/>
    </source>
</evidence>
<dbReference type="InterPro" id="IPR001494">
    <property type="entry name" value="Importin-beta_N"/>
</dbReference>
<protein>
    <recommendedName>
        <fullName evidence="7">Importin N-terminal domain-containing protein</fullName>
    </recommendedName>
</protein>
<sequence length="959" mass="102594">MASWQPTQEGVLQLVQLLTLYQQPGTNQSQIFQQLEAYRAYPDFNNYLAFLFATGDQLTVEVRQSAGLLLKNNLSKQYNDLQADFKAYIKSALLPLLGHATRELRHTAGTIASVIVGLGGLEDWPDLAAAVPRCLQAEEPAVLDGALDTLYKVLEDHPRLMDTPVASAGGAAFSKLVVPPLLRLMQSPVEDVRRSAVAGLNLMAPGMPAGLQDNVDSFLQGLFALANDTSNRVRKEVVVGLVTATSFLPDRVAPFMGQLVEYMLASNEHADPAVALAAAEFWTAYLELQLDPGLLRPALPRLIPVLLKNMVFDEYDDEVAEAEAAEASGGVQKEDRDQDLKPFHHRAREHGAEATEEGAEGAGADGDEDDDDEVFSAWNLRKCSAEALDVLSNNYGDDLLPVLLPIVQQRLQDSNWRSRESAILALGAISHGCHQGLQPYLEGMVTMLLPALQDARPMVRIITCWTLGRYSHWLFVGVLERGAAGRPLLDQVVAGILGRMADNNKFVQAAAVSALAVLVETASEGHDAADKLLEPYLKAILEALAMALTRYTRRGVVVTYDALSCTARVLGPRMADPALATIVLPPLVGKFTSSPLTDKDLLATMECLANVTPHTGRTVEPYAKPLYDRALALAGVYMAVGQHSRQAAGTPSALTGGPDAATTAAAATAGAAYGGAAAALANGAAAGVEYDVNFVVLSLDVVSGMAQGLGASIESLVGTSPLVQMLTVCCWDTSADVRQSAFALVGDLASACVAHLLPALDALVGCALALLELPRITEHALASANNACWSLGELIIKVDPERIVPHAEAIALRMTSILSFSGPGRMPPSILENASITLGRTAWRCSEQLAPHLAHFVTPWCMQLRNIRDGTEKEHAFLGLCRLVRMNPEAALPAFPMLCAAFASWRRVGCEGLRNEMAQILQLYKANLAAAGPGRWEQVVSGVAEPVRGKLQQMFGAVL</sequence>
<feature type="compositionally biased region" description="Acidic residues" evidence="6">
    <location>
        <begin position="354"/>
        <end position="371"/>
    </location>
</feature>
<keyword evidence="5" id="KW-0653">Protein transport</keyword>
<dbReference type="Proteomes" id="UP000006906">
    <property type="component" value="Chromosome 12"/>
</dbReference>
<dbReference type="GO" id="GO:0061608">
    <property type="term" value="F:nuclear import signal receptor activity"/>
    <property type="evidence" value="ECO:0000318"/>
    <property type="project" value="GO_Central"/>
</dbReference>
<dbReference type="Pfam" id="PF03810">
    <property type="entry name" value="IBN_N"/>
    <property type="match status" value="1"/>
</dbReference>
<feature type="domain" description="Importin N-terminal" evidence="7">
    <location>
        <begin position="31"/>
        <end position="99"/>
    </location>
</feature>
<dbReference type="SMART" id="SM00913">
    <property type="entry name" value="IBN_N"/>
    <property type="match status" value="1"/>
</dbReference>
<dbReference type="STRING" id="3055.A0A2K3D415"/>
<dbReference type="SUPFAM" id="SSF48371">
    <property type="entry name" value="ARM repeat"/>
    <property type="match status" value="1"/>
</dbReference>
<evidence type="ECO:0000256" key="5">
    <source>
        <dbReference type="ARBA" id="ARBA00022927"/>
    </source>
</evidence>
<dbReference type="GO" id="GO:0008139">
    <property type="term" value="F:nuclear localization sequence binding"/>
    <property type="evidence" value="ECO:0000318"/>
    <property type="project" value="GO_Central"/>
</dbReference>
<dbReference type="PROSITE" id="PS50166">
    <property type="entry name" value="IMPORTIN_B_NT"/>
    <property type="match status" value="1"/>
</dbReference>
<comment type="subcellular location">
    <subcellularLocation>
        <location evidence="1">Cytoplasm</location>
    </subcellularLocation>
</comment>
<dbReference type="ExpressionAtlas" id="A0A2K3D415">
    <property type="expression patterns" value="baseline and differential"/>
</dbReference>
<evidence type="ECO:0000256" key="1">
    <source>
        <dbReference type="ARBA" id="ARBA00004496"/>
    </source>
</evidence>
<reference evidence="8 9" key="1">
    <citation type="journal article" date="2007" name="Science">
        <title>The Chlamydomonas genome reveals the evolution of key animal and plant functions.</title>
        <authorList>
            <person name="Merchant S.S."/>
            <person name="Prochnik S.E."/>
            <person name="Vallon O."/>
            <person name="Harris E.H."/>
            <person name="Karpowicz S.J."/>
            <person name="Witman G.B."/>
            <person name="Terry A."/>
            <person name="Salamov A."/>
            <person name="Fritz-Laylin L.K."/>
            <person name="Marechal-Drouard L."/>
            <person name="Marshall W.F."/>
            <person name="Qu L.H."/>
            <person name="Nelson D.R."/>
            <person name="Sanderfoot A.A."/>
            <person name="Spalding M.H."/>
            <person name="Kapitonov V.V."/>
            <person name="Ren Q."/>
            <person name="Ferris P."/>
            <person name="Lindquist E."/>
            <person name="Shapiro H."/>
            <person name="Lucas S.M."/>
            <person name="Grimwood J."/>
            <person name="Schmutz J."/>
            <person name="Cardol P."/>
            <person name="Cerutti H."/>
            <person name="Chanfreau G."/>
            <person name="Chen C.L."/>
            <person name="Cognat V."/>
            <person name="Croft M.T."/>
            <person name="Dent R."/>
            <person name="Dutcher S."/>
            <person name="Fernandez E."/>
            <person name="Fukuzawa H."/>
            <person name="Gonzalez-Ballester D."/>
            <person name="Gonzalez-Halphen D."/>
            <person name="Hallmann A."/>
            <person name="Hanikenne M."/>
            <person name="Hippler M."/>
            <person name="Inwood W."/>
            <person name="Jabbari K."/>
            <person name="Kalanon M."/>
            <person name="Kuras R."/>
            <person name="Lefebvre P.A."/>
            <person name="Lemaire S.D."/>
            <person name="Lobanov A.V."/>
            <person name="Lohr M."/>
            <person name="Manuell A."/>
            <person name="Meier I."/>
            <person name="Mets L."/>
            <person name="Mittag M."/>
            <person name="Mittelmeier T."/>
            <person name="Moroney J.V."/>
            <person name="Moseley J."/>
            <person name="Napoli C."/>
            <person name="Nedelcu A.M."/>
            <person name="Niyogi K."/>
            <person name="Novoselov S.V."/>
            <person name="Paulsen I.T."/>
            <person name="Pazour G."/>
            <person name="Purton S."/>
            <person name="Ral J.P."/>
            <person name="Riano-Pachon D.M."/>
            <person name="Riekhof W."/>
            <person name="Rymarquis L."/>
            <person name="Schroda M."/>
            <person name="Stern D."/>
            <person name="Umen J."/>
            <person name="Willows R."/>
            <person name="Wilson N."/>
            <person name="Zimmer S.L."/>
            <person name="Allmer J."/>
            <person name="Balk J."/>
            <person name="Bisova K."/>
            <person name="Chen C.J."/>
            <person name="Elias M."/>
            <person name="Gendler K."/>
            <person name="Hauser C."/>
            <person name="Lamb M.R."/>
            <person name="Ledford H."/>
            <person name="Long J.C."/>
            <person name="Minagawa J."/>
            <person name="Page M.D."/>
            <person name="Pan J."/>
            <person name="Pootakham W."/>
            <person name="Roje S."/>
            <person name="Rose A."/>
            <person name="Stahlberg E."/>
            <person name="Terauchi A.M."/>
            <person name="Yang P."/>
            <person name="Ball S."/>
            <person name="Bowler C."/>
            <person name="Dieckmann C.L."/>
            <person name="Gladyshev V.N."/>
            <person name="Green P."/>
            <person name="Jorgensen R."/>
            <person name="Mayfield S."/>
            <person name="Mueller-Roeber B."/>
            <person name="Rajamani S."/>
            <person name="Sayre R.T."/>
            <person name="Brokstein P."/>
            <person name="Dubchak I."/>
            <person name="Goodstein D."/>
            <person name="Hornick L."/>
            <person name="Huang Y.W."/>
            <person name="Jhaveri J."/>
            <person name="Luo Y."/>
            <person name="Martinez D."/>
            <person name="Ngau W.C."/>
            <person name="Otillar B."/>
            <person name="Poliakov A."/>
            <person name="Porter A."/>
            <person name="Szajkowski L."/>
            <person name="Werner G."/>
            <person name="Zhou K."/>
            <person name="Grigoriev I.V."/>
            <person name="Rokhsar D.S."/>
            <person name="Grossman A.R."/>
        </authorList>
    </citation>
    <scope>NUCLEOTIDE SEQUENCE [LARGE SCALE GENOMIC DNA]</scope>
    <source>
        <strain evidence="9">CC-503</strain>
    </source>
</reference>
<evidence type="ECO:0000259" key="7">
    <source>
        <dbReference type="PROSITE" id="PS50166"/>
    </source>
</evidence>
<dbReference type="InterPro" id="IPR016024">
    <property type="entry name" value="ARM-type_fold"/>
</dbReference>
<evidence type="ECO:0000256" key="3">
    <source>
        <dbReference type="ARBA" id="ARBA00022490"/>
    </source>
</evidence>
<dbReference type="InterPro" id="IPR011989">
    <property type="entry name" value="ARM-like"/>
</dbReference>
<keyword evidence="2" id="KW-0813">Transport</keyword>